<reference evidence="1" key="1">
    <citation type="submission" date="2023-10" db="EMBL/GenBank/DDBJ databases">
        <authorList>
            <person name="Rodriguez Cubillos JULIANA M."/>
            <person name="De Vega J."/>
        </authorList>
    </citation>
    <scope>NUCLEOTIDE SEQUENCE</scope>
</reference>
<comment type="caution">
    <text evidence="1">The sequence shown here is derived from an EMBL/GenBank/DDBJ whole genome shotgun (WGS) entry which is preliminary data.</text>
</comment>
<evidence type="ECO:0000313" key="1">
    <source>
        <dbReference type="EMBL" id="CAJ2661528.1"/>
    </source>
</evidence>
<evidence type="ECO:0000313" key="2">
    <source>
        <dbReference type="Proteomes" id="UP001177021"/>
    </source>
</evidence>
<accession>A0ACB0KWN3</accession>
<name>A0ACB0KWN3_TRIPR</name>
<dbReference type="EMBL" id="CASHSV030000311">
    <property type="protein sequence ID" value="CAJ2661528.1"/>
    <property type="molecule type" value="Genomic_DNA"/>
</dbReference>
<keyword evidence="2" id="KW-1185">Reference proteome</keyword>
<gene>
    <name evidence="1" type="ORF">MILVUS5_LOCUS27219</name>
</gene>
<sequence length="121" mass="13443">MPDMGPRTYIAYGFAQEFGHGDSVTKLHCDASDAVNVLTHIAQVELKPEQIAAIKKLTRRHLEQDKRELHVDGKVVEIFHQHSGTNDDDLSCRPELKEVEKVTMKQENSSFAGGDSLDGAL</sequence>
<organism evidence="1 2">
    <name type="scientific">Trifolium pratense</name>
    <name type="common">Red clover</name>
    <dbReference type="NCBI Taxonomy" id="57577"/>
    <lineage>
        <taxon>Eukaryota</taxon>
        <taxon>Viridiplantae</taxon>
        <taxon>Streptophyta</taxon>
        <taxon>Embryophyta</taxon>
        <taxon>Tracheophyta</taxon>
        <taxon>Spermatophyta</taxon>
        <taxon>Magnoliopsida</taxon>
        <taxon>eudicotyledons</taxon>
        <taxon>Gunneridae</taxon>
        <taxon>Pentapetalae</taxon>
        <taxon>rosids</taxon>
        <taxon>fabids</taxon>
        <taxon>Fabales</taxon>
        <taxon>Fabaceae</taxon>
        <taxon>Papilionoideae</taxon>
        <taxon>50 kb inversion clade</taxon>
        <taxon>NPAAA clade</taxon>
        <taxon>Hologalegina</taxon>
        <taxon>IRL clade</taxon>
        <taxon>Trifolieae</taxon>
        <taxon>Trifolium</taxon>
    </lineage>
</organism>
<protein>
    <submittedName>
        <fullName evidence="1">Uncharacterized protein</fullName>
    </submittedName>
</protein>
<dbReference type="Proteomes" id="UP001177021">
    <property type="component" value="Unassembled WGS sequence"/>
</dbReference>
<proteinExistence type="predicted"/>